<sequence>MPRSPSPPPRGGYRYPYRDESPPWSSRDRERDDYRYRGESSRYREYDSRRDWRDDRASGGPSGYRSGNTYYGGGGSGGRYRDERYRDRDDYRYRDEDRRRGGSPLRRSFSVSSKDYDYDPSPSRPKPTANTKPAVPIARSRSKSRSSRSRSRSKSKSRSSSKEREKERERTGTPEEGQITSPSQPSSVSDNKVGSSGVPGKPTTNPAGLPPRPKATLPPPLPPLSSRRRSRSPPPYRSYARDRSRSRERERERDWRDRDRDRGEYYNDSRRSRSPYSPGPLPLPPLPPLSRRRGRSPSIVSTISTRSPVSRHSPIKRYRTRSPSRSRSISRSSSRSRSRTRSRSPRPSIHKARPKYPSPTPPPPRAATNRPIPIATPINGMLQTQPKVSLGGKIPPSAPRSERLPIGVPPTGPRALAHLSTPIITRPLGGPGAGLNRSTPYTTASNSNTATHVVKEAVKSSPLTTTSGLPDQSATSAGTPRLSWSERKNLISPSTSTIANTPEHKPSPTPTPTSNVPLASTSSTSSIDTSAGIVINPYTGKPFGQARAAATAATASGSAQNQLQGSLSPAKPATHKEDIKPQIEGLKSRPQTPPVISSNSQSQDIKPFSETQRPPTAPSHRTVSSTAPTPTPASVPSLTEAEIAERKAKLEEERILAELPSLKIPFGGLPWEIELSNHHHHMLTLSNNTLRLQSAARYATMVLNDAEAERIAASERRRICESQLLSFSMGVGIIPGV</sequence>
<evidence type="ECO:0000256" key="1">
    <source>
        <dbReference type="SAM" id="MobiDB-lite"/>
    </source>
</evidence>
<feature type="compositionally biased region" description="Basic and acidic residues" evidence="1">
    <location>
        <begin position="160"/>
        <end position="173"/>
    </location>
</feature>
<accession>A0AAX4JL66</accession>
<proteinExistence type="predicted"/>
<dbReference type="EMBL" id="CP144098">
    <property type="protein sequence ID" value="WWC86129.1"/>
    <property type="molecule type" value="Genomic_DNA"/>
</dbReference>
<dbReference type="GeneID" id="91091672"/>
<feature type="compositionally biased region" description="Polar residues" evidence="1">
    <location>
        <begin position="491"/>
        <end position="500"/>
    </location>
</feature>
<gene>
    <name evidence="2" type="ORF">L201_001000</name>
</gene>
<feature type="compositionally biased region" description="Pro residues" evidence="1">
    <location>
        <begin position="1"/>
        <end position="10"/>
    </location>
</feature>
<evidence type="ECO:0000313" key="2">
    <source>
        <dbReference type="EMBL" id="WWC86129.1"/>
    </source>
</evidence>
<feature type="compositionally biased region" description="Polar residues" evidence="1">
    <location>
        <begin position="594"/>
        <end position="614"/>
    </location>
</feature>
<feature type="compositionally biased region" description="Pro residues" evidence="1">
    <location>
        <begin position="277"/>
        <end position="288"/>
    </location>
</feature>
<feature type="compositionally biased region" description="Polar residues" evidence="1">
    <location>
        <begin position="178"/>
        <end position="194"/>
    </location>
</feature>
<feature type="compositionally biased region" description="Low complexity" evidence="1">
    <location>
        <begin position="366"/>
        <end position="375"/>
    </location>
</feature>
<name>A0AAX4JL66_9TREE</name>
<feature type="compositionally biased region" description="Pro residues" evidence="1">
    <location>
        <begin position="356"/>
        <end position="365"/>
    </location>
</feature>
<evidence type="ECO:0000313" key="3">
    <source>
        <dbReference type="Proteomes" id="UP001355207"/>
    </source>
</evidence>
<organism evidence="2 3">
    <name type="scientific">Kwoniella dendrophila CBS 6074</name>
    <dbReference type="NCBI Taxonomy" id="1295534"/>
    <lineage>
        <taxon>Eukaryota</taxon>
        <taxon>Fungi</taxon>
        <taxon>Dikarya</taxon>
        <taxon>Basidiomycota</taxon>
        <taxon>Agaricomycotina</taxon>
        <taxon>Tremellomycetes</taxon>
        <taxon>Tremellales</taxon>
        <taxon>Cryptococcaceae</taxon>
        <taxon>Kwoniella</taxon>
    </lineage>
</organism>
<feature type="compositionally biased region" description="Polar residues" evidence="1">
    <location>
        <begin position="299"/>
        <end position="310"/>
    </location>
</feature>
<feature type="compositionally biased region" description="Pro residues" evidence="1">
    <location>
        <begin position="208"/>
        <end position="223"/>
    </location>
</feature>
<protein>
    <submittedName>
        <fullName evidence="2">Uncharacterized protein</fullName>
    </submittedName>
</protein>
<feature type="compositionally biased region" description="Basic residues" evidence="1">
    <location>
        <begin position="313"/>
        <end position="324"/>
    </location>
</feature>
<keyword evidence="3" id="KW-1185">Reference proteome</keyword>
<feature type="compositionally biased region" description="Basic and acidic residues" evidence="1">
    <location>
        <begin position="79"/>
        <end position="100"/>
    </location>
</feature>
<dbReference type="Proteomes" id="UP001355207">
    <property type="component" value="Chromosome 1"/>
</dbReference>
<feature type="compositionally biased region" description="Basic residues" evidence="1">
    <location>
        <begin position="334"/>
        <end position="354"/>
    </location>
</feature>
<dbReference type="AlphaFoldDB" id="A0AAX4JL66"/>
<feature type="compositionally biased region" description="Basic and acidic residues" evidence="1">
    <location>
        <begin position="239"/>
        <end position="271"/>
    </location>
</feature>
<feature type="region of interest" description="Disordered" evidence="1">
    <location>
        <begin position="584"/>
        <end position="639"/>
    </location>
</feature>
<feature type="compositionally biased region" description="Basic residues" evidence="1">
    <location>
        <begin position="140"/>
        <end position="159"/>
    </location>
</feature>
<feature type="compositionally biased region" description="Low complexity" evidence="1">
    <location>
        <begin position="622"/>
        <end position="637"/>
    </location>
</feature>
<feature type="compositionally biased region" description="Polar residues" evidence="1">
    <location>
        <begin position="461"/>
        <end position="478"/>
    </location>
</feature>
<reference evidence="2 3" key="1">
    <citation type="submission" date="2024-01" db="EMBL/GenBank/DDBJ databases">
        <title>Comparative genomics of Cryptococcus and Kwoniella reveals pathogenesis evolution and contrasting modes of karyotype evolution via chromosome fusion or intercentromeric recombination.</title>
        <authorList>
            <person name="Coelho M.A."/>
            <person name="David-Palma M."/>
            <person name="Shea T."/>
            <person name="Bowers K."/>
            <person name="McGinley-Smith S."/>
            <person name="Mohammad A.W."/>
            <person name="Gnirke A."/>
            <person name="Yurkov A.M."/>
            <person name="Nowrousian M."/>
            <person name="Sun S."/>
            <person name="Cuomo C.A."/>
            <person name="Heitman J."/>
        </authorList>
    </citation>
    <scope>NUCLEOTIDE SEQUENCE [LARGE SCALE GENOMIC DNA]</scope>
    <source>
        <strain evidence="2 3">CBS 6074</strain>
    </source>
</reference>
<feature type="region of interest" description="Disordered" evidence="1">
    <location>
        <begin position="459"/>
        <end position="526"/>
    </location>
</feature>
<dbReference type="RefSeq" id="XP_066072892.1">
    <property type="nucleotide sequence ID" value="XM_066216795.1"/>
</dbReference>
<feature type="compositionally biased region" description="Basic and acidic residues" evidence="1">
    <location>
        <begin position="16"/>
        <end position="57"/>
    </location>
</feature>
<feature type="region of interest" description="Disordered" evidence="1">
    <location>
        <begin position="1"/>
        <end position="412"/>
    </location>
</feature>
<feature type="region of interest" description="Disordered" evidence="1">
    <location>
        <begin position="557"/>
        <end position="576"/>
    </location>
</feature>